<dbReference type="SMART" id="SM00332">
    <property type="entry name" value="PP2Cc"/>
    <property type="match status" value="1"/>
</dbReference>
<dbReference type="PROSITE" id="PS01032">
    <property type="entry name" value="PPM_1"/>
    <property type="match status" value="1"/>
</dbReference>
<dbReference type="OrthoDB" id="10264738at2759"/>
<dbReference type="Gene3D" id="3.60.40.10">
    <property type="entry name" value="PPM-type phosphatase domain"/>
    <property type="match status" value="1"/>
</dbReference>
<dbReference type="Pfam" id="PF00481">
    <property type="entry name" value="PP2C"/>
    <property type="match status" value="1"/>
</dbReference>
<reference evidence="7" key="1">
    <citation type="journal article" date="2018" name="Nat. Microbiol.">
        <title>Leveraging single-cell genomics to expand the fungal tree of life.</title>
        <authorList>
            <person name="Ahrendt S.R."/>
            <person name="Quandt C.A."/>
            <person name="Ciobanu D."/>
            <person name="Clum A."/>
            <person name="Salamov A."/>
            <person name="Andreopoulos B."/>
            <person name="Cheng J.F."/>
            <person name="Woyke T."/>
            <person name="Pelin A."/>
            <person name="Henrissat B."/>
            <person name="Reynolds N.K."/>
            <person name="Benny G.L."/>
            <person name="Smith M.E."/>
            <person name="James T.Y."/>
            <person name="Grigoriev I.V."/>
        </authorList>
    </citation>
    <scope>NUCLEOTIDE SEQUENCE [LARGE SCALE GENOMIC DNA]</scope>
    <source>
        <strain evidence="7">RSA 1356</strain>
    </source>
</reference>
<dbReference type="Proteomes" id="UP000271241">
    <property type="component" value="Unassembled WGS sequence"/>
</dbReference>
<dbReference type="InterPro" id="IPR036457">
    <property type="entry name" value="PPM-type-like_dom_sf"/>
</dbReference>
<gene>
    <name evidence="6" type="ORF">THASP1DRAFT_19959</name>
</gene>
<organism evidence="6 7">
    <name type="scientific">Thamnocephalis sphaerospora</name>
    <dbReference type="NCBI Taxonomy" id="78915"/>
    <lineage>
        <taxon>Eukaryota</taxon>
        <taxon>Fungi</taxon>
        <taxon>Fungi incertae sedis</taxon>
        <taxon>Zoopagomycota</taxon>
        <taxon>Zoopagomycotina</taxon>
        <taxon>Zoopagomycetes</taxon>
        <taxon>Zoopagales</taxon>
        <taxon>Sigmoideomycetaceae</taxon>
        <taxon>Thamnocephalis</taxon>
    </lineage>
</organism>
<accession>A0A4P9XHX5</accession>
<sequence>QQDVTLIVERLFDQGDHALFAVFDGHGSEGHKAATYVKDIFVEVLENYRQLLIVDPATAVKRTFREIHDLLVENEDIDTYMSGTTASVAIWRGRQLIVANLGDSRVVLGRQTTNNGYLTHVCPLTSDHTCYNPRELDRVLRTGARVQKLPEEGSEQGPLRIFKGSLPYPGIVVSRSLGDDVAQRLGVLCDPDVAVHNLTSEDRYLLLATDGVWDGMSSQAAITLVDRAARSNSGVDANQASKHLNDTALLALDAKQIDDNASNVCVFIRYQ</sequence>
<dbReference type="EMBL" id="KZ993175">
    <property type="protein sequence ID" value="RKP05315.1"/>
    <property type="molecule type" value="Genomic_DNA"/>
</dbReference>
<dbReference type="PROSITE" id="PS51746">
    <property type="entry name" value="PPM_2"/>
    <property type="match status" value="1"/>
</dbReference>
<dbReference type="GO" id="GO:0046872">
    <property type="term" value="F:metal ion binding"/>
    <property type="evidence" value="ECO:0007669"/>
    <property type="project" value="UniProtKB-KW"/>
</dbReference>
<evidence type="ECO:0000313" key="7">
    <source>
        <dbReference type="Proteomes" id="UP000271241"/>
    </source>
</evidence>
<dbReference type="GO" id="GO:0004722">
    <property type="term" value="F:protein serine/threonine phosphatase activity"/>
    <property type="evidence" value="ECO:0007669"/>
    <property type="project" value="InterPro"/>
</dbReference>
<evidence type="ECO:0000256" key="4">
    <source>
        <dbReference type="RuleBase" id="RU003465"/>
    </source>
</evidence>
<dbReference type="InterPro" id="IPR000222">
    <property type="entry name" value="PP2C_BS"/>
</dbReference>
<keyword evidence="1" id="KW-0479">Metal-binding</keyword>
<comment type="similarity">
    <text evidence="4">Belongs to the PP2C family.</text>
</comment>
<dbReference type="AlphaFoldDB" id="A0A4P9XHX5"/>
<evidence type="ECO:0000313" key="6">
    <source>
        <dbReference type="EMBL" id="RKP05315.1"/>
    </source>
</evidence>
<keyword evidence="2 4" id="KW-0378">Hydrolase</keyword>
<dbReference type="InterPro" id="IPR015655">
    <property type="entry name" value="PP2C"/>
</dbReference>
<dbReference type="PANTHER" id="PTHR47992">
    <property type="entry name" value="PROTEIN PHOSPHATASE"/>
    <property type="match status" value="1"/>
</dbReference>
<dbReference type="SUPFAM" id="SSF81606">
    <property type="entry name" value="PP2C-like"/>
    <property type="match status" value="1"/>
</dbReference>
<dbReference type="STRING" id="78915.A0A4P9XHX5"/>
<dbReference type="CDD" id="cd00143">
    <property type="entry name" value="PP2Cc"/>
    <property type="match status" value="1"/>
</dbReference>
<feature type="domain" description="PPM-type phosphatase" evidence="5">
    <location>
        <begin position="1"/>
        <end position="268"/>
    </location>
</feature>
<evidence type="ECO:0000256" key="1">
    <source>
        <dbReference type="ARBA" id="ARBA00022723"/>
    </source>
</evidence>
<evidence type="ECO:0000256" key="3">
    <source>
        <dbReference type="ARBA" id="ARBA00022912"/>
    </source>
</evidence>
<protein>
    <submittedName>
        <fullName evidence="6">Phosphatase 2C-like domain-containing protein</fullName>
    </submittedName>
</protein>
<name>A0A4P9XHX5_9FUNG</name>
<keyword evidence="3 4" id="KW-0904">Protein phosphatase</keyword>
<evidence type="ECO:0000259" key="5">
    <source>
        <dbReference type="PROSITE" id="PS51746"/>
    </source>
</evidence>
<evidence type="ECO:0000256" key="2">
    <source>
        <dbReference type="ARBA" id="ARBA00022801"/>
    </source>
</evidence>
<proteinExistence type="inferred from homology"/>
<feature type="non-terminal residue" evidence="6">
    <location>
        <position position="1"/>
    </location>
</feature>
<dbReference type="InterPro" id="IPR001932">
    <property type="entry name" value="PPM-type_phosphatase-like_dom"/>
</dbReference>
<keyword evidence="7" id="KW-1185">Reference proteome</keyword>